<keyword evidence="2" id="KW-1185">Reference proteome</keyword>
<dbReference type="EMBL" id="PVTF01000023">
    <property type="protein sequence ID" value="PRY31021.1"/>
    <property type="molecule type" value="Genomic_DNA"/>
</dbReference>
<gene>
    <name evidence="1" type="ORF">CLV43_123123</name>
</gene>
<name>A0A2T0SCB4_9PSEU</name>
<reference evidence="1 2" key="1">
    <citation type="submission" date="2018-03" db="EMBL/GenBank/DDBJ databases">
        <title>Genomic Encyclopedia of Archaeal and Bacterial Type Strains, Phase II (KMG-II): from individual species to whole genera.</title>
        <authorList>
            <person name="Goeker M."/>
        </authorList>
    </citation>
    <scope>NUCLEOTIDE SEQUENCE [LARGE SCALE GENOMIC DNA]</scope>
    <source>
        <strain evidence="1 2">DSM 44720</strain>
    </source>
</reference>
<proteinExistence type="predicted"/>
<dbReference type="RefSeq" id="WP_106196681.1">
    <property type="nucleotide sequence ID" value="NZ_PVTF01000023.1"/>
</dbReference>
<accession>A0A2T0SCB4</accession>
<comment type="caution">
    <text evidence="1">The sequence shown here is derived from an EMBL/GenBank/DDBJ whole genome shotgun (WGS) entry which is preliminary data.</text>
</comment>
<dbReference type="OrthoDB" id="4322177at2"/>
<evidence type="ECO:0008006" key="3">
    <source>
        <dbReference type="Google" id="ProtNLM"/>
    </source>
</evidence>
<organism evidence="1 2">
    <name type="scientific">Umezawaea tangerina</name>
    <dbReference type="NCBI Taxonomy" id="84725"/>
    <lineage>
        <taxon>Bacteria</taxon>
        <taxon>Bacillati</taxon>
        <taxon>Actinomycetota</taxon>
        <taxon>Actinomycetes</taxon>
        <taxon>Pseudonocardiales</taxon>
        <taxon>Pseudonocardiaceae</taxon>
        <taxon>Umezawaea</taxon>
    </lineage>
</organism>
<evidence type="ECO:0000313" key="1">
    <source>
        <dbReference type="EMBL" id="PRY31021.1"/>
    </source>
</evidence>
<sequence>MNDRNVLDRLAHVERMLSDARTLDGVRVRCGAWLLRTTLERAVVALCAARCGPNGSMHAMLLSLPRYLDDDVAEDTAQLWHALCRAAHHHDYEIAPTVDELRGWHCDTARLADALLAELPDLLPRPRVEAGSRRRG</sequence>
<dbReference type="Proteomes" id="UP000239494">
    <property type="component" value="Unassembled WGS sequence"/>
</dbReference>
<evidence type="ECO:0000313" key="2">
    <source>
        <dbReference type="Proteomes" id="UP000239494"/>
    </source>
</evidence>
<dbReference type="AlphaFoldDB" id="A0A2T0SCB4"/>
<protein>
    <recommendedName>
        <fullName evidence="3">HEPN domain-containing protein</fullName>
    </recommendedName>
</protein>